<dbReference type="EMBL" id="CM035441">
    <property type="protein sequence ID" value="KAH7280583.1"/>
    <property type="molecule type" value="Genomic_DNA"/>
</dbReference>
<dbReference type="SUPFAM" id="SSF52540">
    <property type="entry name" value="P-loop containing nucleoside triphosphate hydrolases"/>
    <property type="match status" value="1"/>
</dbReference>
<dbReference type="SUPFAM" id="SSF48019">
    <property type="entry name" value="post-AAA+ oligomerization domain-like"/>
    <property type="match status" value="1"/>
</dbReference>
<dbReference type="PANTHER" id="PTHR11669">
    <property type="entry name" value="REPLICATION FACTOR C / DNA POLYMERASE III GAMMA-TAU SUBUNIT"/>
    <property type="match status" value="1"/>
</dbReference>
<dbReference type="InterPro" id="IPR008921">
    <property type="entry name" value="DNA_pol3_clamp-load_cplx_C"/>
</dbReference>
<keyword evidence="3" id="KW-0548">Nucleotidyltransferase</keyword>
<dbReference type="GO" id="GO:0003887">
    <property type="term" value="F:DNA-directed DNA polymerase activity"/>
    <property type="evidence" value="ECO:0007669"/>
    <property type="project" value="UniProtKB-KW"/>
</dbReference>
<evidence type="ECO:0000256" key="1">
    <source>
        <dbReference type="ARBA" id="ARBA00012417"/>
    </source>
</evidence>
<dbReference type="Proteomes" id="UP000825935">
    <property type="component" value="Chromosome 36"/>
</dbReference>
<dbReference type="GO" id="GO:0003689">
    <property type="term" value="F:DNA clamp loader activity"/>
    <property type="evidence" value="ECO:0007669"/>
    <property type="project" value="TreeGrafter"/>
</dbReference>
<protein>
    <recommendedName>
        <fullName evidence="1">DNA-directed DNA polymerase</fullName>
        <ecNumber evidence="1">2.7.7.7</ecNumber>
    </recommendedName>
</protein>
<dbReference type="EMBL" id="CM035441">
    <property type="protein sequence ID" value="KAH7280582.1"/>
    <property type="molecule type" value="Genomic_DNA"/>
</dbReference>
<evidence type="ECO:0000256" key="3">
    <source>
        <dbReference type="ARBA" id="ARBA00022932"/>
    </source>
</evidence>
<dbReference type="PANTHER" id="PTHR11669:SF0">
    <property type="entry name" value="PROTEIN STICHEL-LIKE 2"/>
    <property type="match status" value="1"/>
</dbReference>
<dbReference type="EC" id="2.7.7.7" evidence="1"/>
<dbReference type="EMBL" id="CM035441">
    <property type="protein sequence ID" value="KAH7280581.1"/>
    <property type="molecule type" value="Genomic_DNA"/>
</dbReference>
<accession>A0A8T2QAP4</accession>
<dbReference type="CDD" id="cd00009">
    <property type="entry name" value="AAA"/>
    <property type="match status" value="1"/>
</dbReference>
<evidence type="ECO:0000313" key="8">
    <source>
        <dbReference type="Proteomes" id="UP000825935"/>
    </source>
</evidence>
<dbReference type="GO" id="GO:0003677">
    <property type="term" value="F:DNA binding"/>
    <property type="evidence" value="ECO:0007669"/>
    <property type="project" value="InterPro"/>
</dbReference>
<evidence type="ECO:0000313" key="7">
    <source>
        <dbReference type="EMBL" id="KAH7280583.1"/>
    </source>
</evidence>
<dbReference type="Gene3D" id="1.10.8.60">
    <property type="match status" value="1"/>
</dbReference>
<dbReference type="InterPro" id="IPR012763">
    <property type="entry name" value="DNA_pol_III_sug/sutau_N"/>
</dbReference>
<keyword evidence="3" id="KW-0239">DNA-directed DNA polymerase</keyword>
<sequence length="991" mass="109249">MSFIQEESTTQRKAGIRRKMLFEDNAEVPSPLILSPHEDIDHSESPFMLEEPASRDEDKCSLVTLNADTKILPTILNVNLCGSYQGINASKSNNRWKGAEKYWQSQSQLLSSSNTSKSTSQASVLGIREFSSSDGSEVTDSLRNICDPCSYLSTKQEDSEIIKGNIEKSFKLQKEPISDGQNVTGVAVLNGLQPYLHKEFTSQLTKDKVSLVGEGTRPSTLSCEATVFSGLIDESFSTTQHYSSNEMHLEVSDQPSHNLSKKHRPLLFDEVVGQELVIQALCTAILKGKIAPVYLFHGPPGTGKTSTARILAAALNCCGTYAERRPCTFCSQCKAFGHGKSSGIFEVDAASDNGAIGIHAFVQNIVAMSLDSRYRVLIIDQCHLLGGETWNALLNFLEEPPGDFVSILTTTDMGSMPCTALSRCQKFCFTRVKHSDILRRLTRLVVLEGLHVEDGALDMIASQSGGSLHDAEMILDHLSHAQRTITSSSVLELVAPMSDERLLCLLDLIMGSDTMILVKKVKELVDSGIRPLDLITRLARLIMDILTSSRKAASQNKGQPRFMHINTACGLEKLSTALRIILEAEKQLKTGYGDQLTCLIAALLRVGHSEEPVFFVSCNTSASTSPTTEKASENVKLHACKGRRVTKWKNTTNDLSNMTLRSDHANRGSVLRPKARLGKTNHEARVHPTFNSFLVDLNCRASLNDCEPSLPRVSTNVRDSCSSIFGPSNLANMWLNILKGCKSIQLQHLLSHGKLLAVCFSTVETSVHLEFKDPEQKSRAERYRKVIATTCKRALGFSVNVKISLASQSLGEGHIASPLPLITQCTEVQNCLEESAGDCNIEDELSEELQMNKMASLTCNKVQSGEAGIEQGYLFCNGPAHQKSGLSRLEEHYHYRKCVQSVETDAAPKVKTTDSCFIEKSTSISYILRDKGEKSSAASEPGQATLKPKTQPTYGRLLCWRVARGEKRWKRWRKRKCRALNVLNTCARITC</sequence>
<dbReference type="AlphaFoldDB" id="A0A8T2QAP4"/>
<dbReference type="GO" id="GO:0005663">
    <property type="term" value="C:DNA replication factor C complex"/>
    <property type="evidence" value="ECO:0007669"/>
    <property type="project" value="TreeGrafter"/>
</dbReference>
<dbReference type="InterPro" id="IPR003593">
    <property type="entry name" value="AAA+_ATPase"/>
</dbReference>
<dbReference type="InterPro" id="IPR027417">
    <property type="entry name" value="P-loop_NTPase"/>
</dbReference>
<reference evidence="7" key="1">
    <citation type="submission" date="2021-08" db="EMBL/GenBank/DDBJ databases">
        <title>WGS assembly of Ceratopteris richardii.</title>
        <authorList>
            <person name="Marchant D.B."/>
            <person name="Chen G."/>
            <person name="Jenkins J."/>
            <person name="Shu S."/>
            <person name="Leebens-Mack J."/>
            <person name="Grimwood J."/>
            <person name="Schmutz J."/>
            <person name="Soltis P."/>
            <person name="Soltis D."/>
            <person name="Chen Z.-H."/>
        </authorList>
    </citation>
    <scope>NUCLEOTIDE SEQUENCE</scope>
    <source>
        <strain evidence="7">Whitten #5841</strain>
        <tissue evidence="7">Leaf</tissue>
    </source>
</reference>
<dbReference type="GO" id="GO:0006281">
    <property type="term" value="P:DNA repair"/>
    <property type="evidence" value="ECO:0007669"/>
    <property type="project" value="TreeGrafter"/>
</dbReference>
<dbReference type="OrthoDB" id="1911163at2759"/>
<keyword evidence="4" id="KW-0175">Coiled coil</keyword>
<dbReference type="InterPro" id="IPR054506">
    <property type="entry name" value="DnaA_N-like_STI"/>
</dbReference>
<organism evidence="7 8">
    <name type="scientific">Ceratopteris richardii</name>
    <name type="common">Triangle waterfern</name>
    <dbReference type="NCBI Taxonomy" id="49495"/>
    <lineage>
        <taxon>Eukaryota</taxon>
        <taxon>Viridiplantae</taxon>
        <taxon>Streptophyta</taxon>
        <taxon>Embryophyta</taxon>
        <taxon>Tracheophyta</taxon>
        <taxon>Polypodiopsida</taxon>
        <taxon>Polypodiidae</taxon>
        <taxon>Polypodiales</taxon>
        <taxon>Pteridineae</taxon>
        <taxon>Pteridaceae</taxon>
        <taxon>Parkerioideae</taxon>
        <taxon>Ceratopteris</taxon>
    </lineage>
</organism>
<evidence type="ECO:0000256" key="2">
    <source>
        <dbReference type="ARBA" id="ARBA00022528"/>
    </source>
</evidence>
<dbReference type="GO" id="GO:0006261">
    <property type="term" value="P:DNA-templated DNA replication"/>
    <property type="evidence" value="ECO:0007669"/>
    <property type="project" value="TreeGrafter"/>
</dbReference>
<keyword evidence="8" id="KW-1185">Reference proteome</keyword>
<dbReference type="InterPro" id="IPR050238">
    <property type="entry name" value="DNA_Rep/Repair_Clamp_Loader"/>
</dbReference>
<dbReference type="NCBIfam" id="TIGR02397">
    <property type="entry name" value="dnaX_nterm"/>
    <property type="match status" value="1"/>
</dbReference>
<comment type="caution">
    <text evidence="7">The sequence shown here is derived from an EMBL/GenBank/DDBJ whole genome shotgun (WGS) entry which is preliminary data.</text>
</comment>
<dbReference type="Pfam" id="PF23007">
    <property type="entry name" value="DnaA_N-like_STI"/>
    <property type="match status" value="1"/>
</dbReference>
<dbReference type="SMART" id="SM00382">
    <property type="entry name" value="AAA"/>
    <property type="match status" value="1"/>
</dbReference>
<evidence type="ECO:0000256" key="4">
    <source>
        <dbReference type="ARBA" id="ARBA00023054"/>
    </source>
</evidence>
<name>A0A8T2QAP4_CERRI</name>
<dbReference type="GO" id="GO:0005524">
    <property type="term" value="F:ATP binding"/>
    <property type="evidence" value="ECO:0007669"/>
    <property type="project" value="InterPro"/>
</dbReference>
<evidence type="ECO:0000259" key="6">
    <source>
        <dbReference type="SMART" id="SM00382"/>
    </source>
</evidence>
<gene>
    <name evidence="7" type="ORF">KP509_36G004000</name>
</gene>
<dbReference type="Pfam" id="PF13177">
    <property type="entry name" value="DNA_pol3_delta2"/>
    <property type="match status" value="1"/>
</dbReference>
<comment type="catalytic activity">
    <reaction evidence="5">
        <text>DNA(n) + a 2'-deoxyribonucleoside 5'-triphosphate = DNA(n+1) + diphosphate</text>
        <dbReference type="Rhea" id="RHEA:22508"/>
        <dbReference type="Rhea" id="RHEA-COMP:17339"/>
        <dbReference type="Rhea" id="RHEA-COMP:17340"/>
        <dbReference type="ChEBI" id="CHEBI:33019"/>
        <dbReference type="ChEBI" id="CHEBI:61560"/>
        <dbReference type="ChEBI" id="CHEBI:173112"/>
        <dbReference type="EC" id="2.7.7.7"/>
    </reaction>
</comment>
<feature type="domain" description="AAA+ ATPase" evidence="6">
    <location>
        <begin position="290"/>
        <end position="451"/>
    </location>
</feature>
<evidence type="ECO:0000256" key="5">
    <source>
        <dbReference type="ARBA" id="ARBA00049244"/>
    </source>
</evidence>
<keyword evidence="3" id="KW-0808">Transferase</keyword>
<keyword evidence="2" id="KW-0150">Chloroplast</keyword>
<dbReference type="EMBL" id="CM035441">
    <property type="protein sequence ID" value="KAH7280578.1"/>
    <property type="molecule type" value="Genomic_DNA"/>
</dbReference>
<dbReference type="Gene3D" id="3.40.50.300">
    <property type="entry name" value="P-loop containing nucleotide triphosphate hydrolases"/>
    <property type="match status" value="1"/>
</dbReference>
<dbReference type="GO" id="GO:0009360">
    <property type="term" value="C:DNA polymerase III complex"/>
    <property type="evidence" value="ECO:0007669"/>
    <property type="project" value="InterPro"/>
</dbReference>
<proteinExistence type="predicted"/>
<keyword evidence="2" id="KW-0934">Plastid</keyword>